<dbReference type="Gene3D" id="3.80.10.10">
    <property type="entry name" value="Ribonuclease Inhibitor"/>
    <property type="match status" value="2"/>
</dbReference>
<evidence type="ECO:0000256" key="3">
    <source>
        <dbReference type="ARBA" id="ARBA00022737"/>
    </source>
</evidence>
<dbReference type="FunCoup" id="A0A6J2YX26">
    <property type="interactions" value="5"/>
</dbReference>
<feature type="signal peptide" evidence="5">
    <location>
        <begin position="1"/>
        <end position="19"/>
    </location>
</feature>
<dbReference type="GO" id="GO:0005615">
    <property type="term" value="C:extracellular space"/>
    <property type="evidence" value="ECO:0007669"/>
    <property type="project" value="TreeGrafter"/>
</dbReference>
<dbReference type="InterPro" id="IPR032675">
    <property type="entry name" value="LRR_dom_sf"/>
</dbReference>
<dbReference type="GeneID" id="115891482"/>
<dbReference type="KEGG" id="soy:115891482"/>
<dbReference type="RefSeq" id="XP_030767799.1">
    <property type="nucleotide sequence ID" value="XM_030911939.1"/>
</dbReference>
<reference evidence="8" key="1">
    <citation type="submission" date="2025-08" db="UniProtKB">
        <authorList>
            <consortium name="RefSeq"/>
        </authorList>
    </citation>
    <scope>IDENTIFICATION</scope>
    <source>
        <tissue evidence="8">Gonads</tissue>
    </source>
</reference>
<dbReference type="InterPro" id="IPR050328">
    <property type="entry name" value="Dev_Immune_Receptor"/>
</dbReference>
<evidence type="ECO:0000259" key="6">
    <source>
        <dbReference type="SMART" id="SM00082"/>
    </source>
</evidence>
<dbReference type="PANTHER" id="PTHR24373:SF370">
    <property type="entry name" value="FISH-LIPS, ISOFORM E"/>
    <property type="match status" value="1"/>
</dbReference>
<evidence type="ECO:0000313" key="8">
    <source>
        <dbReference type="RefSeq" id="XP_030767799.1"/>
    </source>
</evidence>
<keyword evidence="7" id="KW-1185">Reference proteome</keyword>
<dbReference type="Proteomes" id="UP000504635">
    <property type="component" value="Unplaced"/>
</dbReference>
<evidence type="ECO:0000256" key="1">
    <source>
        <dbReference type="ARBA" id="ARBA00022614"/>
    </source>
</evidence>
<dbReference type="InterPro" id="IPR000483">
    <property type="entry name" value="Cys-rich_flank_reg_C"/>
</dbReference>
<keyword evidence="4" id="KW-0812">Transmembrane</keyword>
<dbReference type="SMART" id="SM00082">
    <property type="entry name" value="LRRCT"/>
    <property type="match status" value="1"/>
</dbReference>
<dbReference type="InParanoid" id="A0A6J2YX26"/>
<name>A0A6J2YX26_SITOR</name>
<keyword evidence="1" id="KW-0433">Leucine-rich repeat</keyword>
<dbReference type="PANTHER" id="PTHR24373">
    <property type="entry name" value="SLIT RELATED LEUCINE-RICH REPEAT NEURONAL PROTEIN"/>
    <property type="match status" value="1"/>
</dbReference>
<dbReference type="InterPro" id="IPR003591">
    <property type="entry name" value="Leu-rich_rpt_typical-subtyp"/>
</dbReference>
<keyword evidence="4" id="KW-1133">Transmembrane helix</keyword>
<dbReference type="InterPro" id="IPR026906">
    <property type="entry name" value="LRR_5"/>
</dbReference>
<keyword evidence="3" id="KW-0677">Repeat</keyword>
<accession>A0A6J2YX26</accession>
<evidence type="ECO:0000256" key="2">
    <source>
        <dbReference type="ARBA" id="ARBA00022729"/>
    </source>
</evidence>
<sequence>MFIRYGILVFLLVFHRSSSLEPLCSSGKFRDKCLCKKIINEDTKLPSAMAECTALSLKMFPSSEQFPSNLTLSILDLSLNEIDTLDPSIVDAPTTLRRLVLSYNKINYINTNFFVKMTDLRYLDLSHNNIKSLDNSNVFSSNANLVHLELSFNQLIELPQGIFQSLPLKYLDIGYNNFGNFMTNGSKDILDSYLGVNTYLTHLKLNNLSLKELHPDYFTQYTTLTHLEIMDNGFEVIPSVPYSVEYLDVSGNNLTYLSARHLNYHSLKVLRASRMPSLASIHHYAFYNLQALEKLVITDCPNLKEFTELAFGLASKTKDIHPKSLILARNGLTTLNSTYRFMFRHMEHVNLLYNPWYCDCEILWLQEFDNELFDGKQIRCASPQDLRSRKILELKDEDLVHCHPEIYGKHSHKVLIVGLMGVIIVLAAFILFLIRYPGWLNPRRIGVGPESPYSPAPQEDNHI</sequence>
<organism evidence="7 8">
    <name type="scientific">Sitophilus oryzae</name>
    <name type="common">Rice weevil</name>
    <name type="synonym">Curculio oryzae</name>
    <dbReference type="NCBI Taxonomy" id="7048"/>
    <lineage>
        <taxon>Eukaryota</taxon>
        <taxon>Metazoa</taxon>
        <taxon>Ecdysozoa</taxon>
        <taxon>Arthropoda</taxon>
        <taxon>Hexapoda</taxon>
        <taxon>Insecta</taxon>
        <taxon>Pterygota</taxon>
        <taxon>Neoptera</taxon>
        <taxon>Endopterygota</taxon>
        <taxon>Coleoptera</taxon>
        <taxon>Polyphaga</taxon>
        <taxon>Cucujiformia</taxon>
        <taxon>Curculionidae</taxon>
        <taxon>Dryophthorinae</taxon>
        <taxon>Sitophilus</taxon>
    </lineage>
</organism>
<gene>
    <name evidence="8" type="primary">LOC115891482</name>
</gene>
<proteinExistence type="predicted"/>
<dbReference type="SMART" id="SM00369">
    <property type="entry name" value="LRR_TYP"/>
    <property type="match status" value="2"/>
</dbReference>
<feature type="chain" id="PRO_5026935765" evidence="5">
    <location>
        <begin position="20"/>
        <end position="463"/>
    </location>
</feature>
<dbReference type="SUPFAM" id="SSF52058">
    <property type="entry name" value="L domain-like"/>
    <property type="match status" value="1"/>
</dbReference>
<protein>
    <submittedName>
        <fullName evidence="8">Carboxypeptidase N subunit 2-like</fullName>
    </submittedName>
</protein>
<dbReference type="Pfam" id="PF13306">
    <property type="entry name" value="LRR_5"/>
    <property type="match status" value="1"/>
</dbReference>
<dbReference type="PROSITE" id="PS51450">
    <property type="entry name" value="LRR"/>
    <property type="match status" value="2"/>
</dbReference>
<keyword evidence="2 5" id="KW-0732">Signal</keyword>
<dbReference type="GO" id="GO:0031012">
    <property type="term" value="C:extracellular matrix"/>
    <property type="evidence" value="ECO:0007669"/>
    <property type="project" value="TreeGrafter"/>
</dbReference>
<dbReference type="AlphaFoldDB" id="A0A6J2YX26"/>
<feature type="transmembrane region" description="Helical" evidence="4">
    <location>
        <begin position="414"/>
        <end position="434"/>
    </location>
</feature>
<dbReference type="InterPro" id="IPR001611">
    <property type="entry name" value="Leu-rich_rpt"/>
</dbReference>
<keyword evidence="4" id="KW-0472">Membrane</keyword>
<evidence type="ECO:0000256" key="5">
    <source>
        <dbReference type="SAM" id="SignalP"/>
    </source>
</evidence>
<evidence type="ECO:0000256" key="4">
    <source>
        <dbReference type="SAM" id="Phobius"/>
    </source>
</evidence>
<dbReference type="OrthoDB" id="1687175at2759"/>
<evidence type="ECO:0000313" key="7">
    <source>
        <dbReference type="Proteomes" id="UP000504635"/>
    </source>
</evidence>
<dbReference type="Pfam" id="PF13855">
    <property type="entry name" value="LRR_8"/>
    <property type="match status" value="1"/>
</dbReference>
<feature type="domain" description="LRRCT" evidence="6">
    <location>
        <begin position="354"/>
        <end position="403"/>
    </location>
</feature>